<reference evidence="4 5" key="1">
    <citation type="journal article" date="2016" name="Nat. Commun.">
        <title>Thousands of microbial genomes shed light on interconnected biogeochemical processes in an aquifer system.</title>
        <authorList>
            <person name="Anantharaman K."/>
            <person name="Brown C.T."/>
            <person name="Hug L.A."/>
            <person name="Sharon I."/>
            <person name="Castelle C.J."/>
            <person name="Probst A.J."/>
            <person name="Thomas B.C."/>
            <person name="Singh A."/>
            <person name="Wilkins M.J."/>
            <person name="Karaoz U."/>
            <person name="Brodie E.L."/>
            <person name="Williams K.H."/>
            <person name="Hubbard S.S."/>
            <person name="Banfield J.F."/>
        </authorList>
    </citation>
    <scope>NUCLEOTIDE SEQUENCE [LARGE SCALE GENOMIC DNA]</scope>
</reference>
<dbReference type="CDD" id="cd06533">
    <property type="entry name" value="Glyco_transf_WecG_TagA"/>
    <property type="match status" value="1"/>
</dbReference>
<dbReference type="AlphaFoldDB" id="A0A1G1VU10"/>
<feature type="transmembrane region" description="Helical" evidence="3">
    <location>
        <begin position="235"/>
        <end position="255"/>
    </location>
</feature>
<evidence type="ECO:0000313" key="4">
    <source>
        <dbReference type="EMBL" id="OGY18901.1"/>
    </source>
</evidence>
<keyword evidence="3" id="KW-0472">Membrane</keyword>
<evidence type="ECO:0008006" key="6">
    <source>
        <dbReference type="Google" id="ProtNLM"/>
    </source>
</evidence>
<name>A0A1G1VU10_9BACT</name>
<evidence type="ECO:0000256" key="2">
    <source>
        <dbReference type="ARBA" id="ARBA00022679"/>
    </source>
</evidence>
<gene>
    <name evidence="4" type="ORF">A2786_05425</name>
</gene>
<dbReference type="InterPro" id="IPR004629">
    <property type="entry name" value="WecG_TagA_CpsF"/>
</dbReference>
<evidence type="ECO:0000313" key="5">
    <source>
        <dbReference type="Proteomes" id="UP000179233"/>
    </source>
</evidence>
<accession>A0A1G1VU10</accession>
<dbReference type="Pfam" id="PF03808">
    <property type="entry name" value="Glyco_tran_WecG"/>
    <property type="match status" value="1"/>
</dbReference>
<keyword evidence="3" id="KW-0812">Transmembrane</keyword>
<organism evidence="4 5">
    <name type="scientific">Candidatus Chisholmbacteria bacterium RIFCSPHIGHO2_01_FULL_52_32</name>
    <dbReference type="NCBI Taxonomy" id="1797591"/>
    <lineage>
        <taxon>Bacteria</taxon>
        <taxon>Candidatus Chisholmiibacteriota</taxon>
    </lineage>
</organism>
<sequence length="260" mass="30179">MNSLHSKHSVEILGVRINTFSKAEVFSLVESFTKSNKPHLIWTCNVDHLIKLARDGEFHDIYEVADLVLADGMPLVWISRLFGKQIPERITGIDFLEEFASIAEMKGYRYFFLGGSTIVLQKAKAALQKKYPKLRISTHAPSYAARWSKPENEMIISAIREARPDLLFVGVGAPKQEKWIYQNWKKLNVPVAMGVGGALEMVAGTKKRAPRWMQNVGLEWLFRFLQDPRRLLKRYFLFDIWFPFFVLHALVIKWFRRLHS</sequence>
<keyword evidence="3" id="KW-1133">Transmembrane helix</keyword>
<dbReference type="NCBIfam" id="TIGR00696">
    <property type="entry name" value="wecG_tagA_cpsF"/>
    <property type="match status" value="1"/>
</dbReference>
<dbReference type="Proteomes" id="UP000179233">
    <property type="component" value="Unassembled WGS sequence"/>
</dbReference>
<proteinExistence type="predicted"/>
<comment type="caution">
    <text evidence="4">The sequence shown here is derived from an EMBL/GenBank/DDBJ whole genome shotgun (WGS) entry which is preliminary data.</text>
</comment>
<evidence type="ECO:0000256" key="3">
    <source>
        <dbReference type="SAM" id="Phobius"/>
    </source>
</evidence>
<dbReference type="PANTHER" id="PTHR34136:SF1">
    <property type="entry name" value="UDP-N-ACETYL-D-MANNOSAMINURONIC ACID TRANSFERASE"/>
    <property type="match status" value="1"/>
</dbReference>
<dbReference type="GO" id="GO:0016758">
    <property type="term" value="F:hexosyltransferase activity"/>
    <property type="evidence" value="ECO:0007669"/>
    <property type="project" value="TreeGrafter"/>
</dbReference>
<dbReference type="PANTHER" id="PTHR34136">
    <property type="match status" value="1"/>
</dbReference>
<keyword evidence="2" id="KW-0808">Transferase</keyword>
<evidence type="ECO:0000256" key="1">
    <source>
        <dbReference type="ARBA" id="ARBA00022676"/>
    </source>
</evidence>
<protein>
    <recommendedName>
        <fullName evidence="6">Glycosyltransferase</fullName>
    </recommendedName>
</protein>
<keyword evidence="1" id="KW-0328">Glycosyltransferase</keyword>
<dbReference type="EMBL" id="MHCJ01000003">
    <property type="protein sequence ID" value="OGY18901.1"/>
    <property type="molecule type" value="Genomic_DNA"/>
</dbReference>